<evidence type="ECO:0000313" key="2">
    <source>
        <dbReference type="EMBL" id="MBF8643694.1"/>
    </source>
</evidence>
<organism evidence="3 4">
    <name type="scientific">Pseudomonas luteola</name>
    <dbReference type="NCBI Taxonomy" id="47886"/>
    <lineage>
        <taxon>Bacteria</taxon>
        <taxon>Pseudomonadati</taxon>
        <taxon>Pseudomonadota</taxon>
        <taxon>Gammaproteobacteria</taxon>
        <taxon>Pseudomonadales</taxon>
        <taxon>Pseudomonadaceae</taxon>
        <taxon>Pseudomonas</taxon>
    </lineage>
</organism>
<dbReference type="Proteomes" id="UP000250443">
    <property type="component" value="Unassembled WGS sequence"/>
</dbReference>
<reference evidence="3 4" key="1">
    <citation type="submission" date="2018-06" db="EMBL/GenBank/DDBJ databases">
        <authorList>
            <consortium name="Pathogen Informatics"/>
            <person name="Doyle S."/>
        </authorList>
    </citation>
    <scope>NUCLEOTIDE SEQUENCE [LARGE SCALE GENOMIC DNA]</scope>
    <source>
        <strain evidence="3 4">NCTC11842</strain>
    </source>
</reference>
<reference evidence="2 5" key="2">
    <citation type="submission" date="2020-10" db="EMBL/GenBank/DDBJ databases">
        <title>Genome sequences of Pseudomonas isolates.</title>
        <authorList>
            <person name="Wessels L."/>
            <person name="Reich F."/>
            <person name="Hammerl J."/>
        </authorList>
    </citation>
    <scope>NUCLEOTIDE SEQUENCE [LARGE SCALE GENOMIC DNA]</scope>
    <source>
        <strain evidence="2 5">20-MO00624-0</strain>
    </source>
</reference>
<feature type="region of interest" description="Disordered" evidence="1">
    <location>
        <begin position="1"/>
        <end position="24"/>
    </location>
</feature>
<evidence type="ECO:0000313" key="5">
    <source>
        <dbReference type="Proteomes" id="UP000626180"/>
    </source>
</evidence>
<evidence type="ECO:0000313" key="3">
    <source>
        <dbReference type="EMBL" id="SPZ16557.1"/>
    </source>
</evidence>
<dbReference type="InterPro" id="IPR010751">
    <property type="entry name" value="TrfA"/>
</dbReference>
<gene>
    <name evidence="2" type="ORF">IRZ65_23830</name>
    <name evidence="3" type="ORF">NCTC11842_05590</name>
</gene>
<proteinExistence type="predicted"/>
<dbReference type="EMBL" id="JADMCD010000020">
    <property type="protein sequence ID" value="MBF8643694.1"/>
    <property type="molecule type" value="Genomic_DNA"/>
</dbReference>
<dbReference type="RefSeq" id="WP_010798838.1">
    <property type="nucleotide sequence ID" value="NZ_CP044085.1"/>
</dbReference>
<evidence type="ECO:0000256" key="1">
    <source>
        <dbReference type="SAM" id="MobiDB-lite"/>
    </source>
</evidence>
<name>A0A2X2D744_PSELU</name>
<keyword evidence="5" id="KW-1185">Reference proteome</keyword>
<dbReference type="AlphaFoldDB" id="A0A2X2D744"/>
<protein>
    <submittedName>
        <fullName evidence="2">Replication initiator protein A</fullName>
    </submittedName>
    <submittedName>
        <fullName evidence="3">TrfA family protein</fullName>
    </submittedName>
</protein>
<evidence type="ECO:0000313" key="4">
    <source>
        <dbReference type="Proteomes" id="UP000250443"/>
    </source>
</evidence>
<sequence length="296" mass="34660">MSDEKEPAAPEKTERKGRPPRETALTRIQQRAEKVIEEKVNQLPLWADDLRSAPNEMLRSALFTVGNRNQAREFINGRELHCYGNARIYYTGQELRQEDDMDVWLQVVHMARTEKLGNRVSFRPSEMKKELRWPRGKDYTQKLLNVLERLKATSVRIESTRLGKGVGVSLLRRFEYTTEEGDLSDTWHVEIEPEMAILFAADVYTTRLDWQSRLELRPLAKWLHGFYGTHREPYGIKVETIRESCGSKAKTEAKFKQMLRDALDELKNIDFLKEWDIGKDNIVRVVRNNRPLLKSE</sequence>
<feature type="compositionally biased region" description="Basic and acidic residues" evidence="1">
    <location>
        <begin position="1"/>
        <end position="21"/>
    </location>
</feature>
<dbReference type="GeneID" id="300269402"/>
<dbReference type="Pfam" id="PF07042">
    <property type="entry name" value="TrfA"/>
    <property type="match status" value="1"/>
</dbReference>
<dbReference type="Proteomes" id="UP000626180">
    <property type="component" value="Unassembled WGS sequence"/>
</dbReference>
<accession>A0A2X2D744</accession>
<dbReference type="EMBL" id="UAUF01000015">
    <property type="protein sequence ID" value="SPZ16557.1"/>
    <property type="molecule type" value="Genomic_DNA"/>
</dbReference>